<dbReference type="AlphaFoldDB" id="A0A8H5EW23"/>
<protein>
    <submittedName>
        <fullName evidence="4">Uncharacterized protein</fullName>
    </submittedName>
</protein>
<evidence type="ECO:0000256" key="3">
    <source>
        <dbReference type="ARBA" id="ARBA00023002"/>
    </source>
</evidence>
<evidence type="ECO:0000256" key="1">
    <source>
        <dbReference type="ARBA" id="ARBA00006484"/>
    </source>
</evidence>
<keyword evidence="3" id="KW-0560">Oxidoreductase</keyword>
<dbReference type="FunFam" id="3.40.50.720:FF:000084">
    <property type="entry name" value="Short-chain dehydrogenase reductase"/>
    <property type="match status" value="1"/>
</dbReference>
<dbReference type="GO" id="GO:0016491">
    <property type="term" value="F:oxidoreductase activity"/>
    <property type="evidence" value="ECO:0007669"/>
    <property type="project" value="UniProtKB-KW"/>
</dbReference>
<keyword evidence="5" id="KW-1185">Reference proteome</keyword>
<dbReference type="InterPro" id="IPR036291">
    <property type="entry name" value="NAD(P)-bd_dom_sf"/>
</dbReference>
<proteinExistence type="inferred from homology"/>
<reference evidence="4 5" key="1">
    <citation type="journal article" date="2020" name="ISME J.">
        <title>Uncovering the hidden diversity of litter-decomposition mechanisms in mushroom-forming fungi.</title>
        <authorList>
            <person name="Floudas D."/>
            <person name="Bentzer J."/>
            <person name="Ahren D."/>
            <person name="Johansson T."/>
            <person name="Persson P."/>
            <person name="Tunlid A."/>
        </authorList>
    </citation>
    <scope>NUCLEOTIDE SEQUENCE [LARGE SCALE GENOMIC DNA]</scope>
    <source>
        <strain evidence="4 5">CBS 101986</strain>
    </source>
</reference>
<dbReference type="NCBIfam" id="NF005559">
    <property type="entry name" value="PRK07231.1"/>
    <property type="match status" value="1"/>
</dbReference>
<evidence type="ECO:0000313" key="4">
    <source>
        <dbReference type="EMBL" id="KAF5314474.1"/>
    </source>
</evidence>
<dbReference type="PANTHER" id="PTHR24321:SF8">
    <property type="entry name" value="ESTRADIOL 17-BETA-DEHYDROGENASE 8-RELATED"/>
    <property type="match status" value="1"/>
</dbReference>
<dbReference type="EMBL" id="JAACJJ010000044">
    <property type="protein sequence ID" value="KAF5314474.1"/>
    <property type="molecule type" value="Genomic_DNA"/>
</dbReference>
<dbReference type="SUPFAM" id="SSF51735">
    <property type="entry name" value="NAD(P)-binding Rossmann-fold domains"/>
    <property type="match status" value="1"/>
</dbReference>
<evidence type="ECO:0000256" key="2">
    <source>
        <dbReference type="ARBA" id="ARBA00022857"/>
    </source>
</evidence>
<comment type="caution">
    <text evidence="4">The sequence shown here is derived from an EMBL/GenBank/DDBJ whole genome shotgun (WGS) entry which is preliminary data.</text>
</comment>
<gene>
    <name evidence="4" type="ORF">D9619_011914</name>
</gene>
<dbReference type="PANTHER" id="PTHR24321">
    <property type="entry name" value="DEHYDROGENASES, SHORT CHAIN"/>
    <property type="match status" value="1"/>
</dbReference>
<dbReference type="InterPro" id="IPR002347">
    <property type="entry name" value="SDR_fam"/>
</dbReference>
<dbReference type="Proteomes" id="UP000567179">
    <property type="component" value="Unassembled WGS sequence"/>
</dbReference>
<dbReference type="PRINTS" id="PR00081">
    <property type="entry name" value="GDHRDH"/>
</dbReference>
<keyword evidence="2" id="KW-0521">NADP</keyword>
<comment type="similarity">
    <text evidence="1">Belongs to the short-chain dehydrogenases/reductases (SDR) family.</text>
</comment>
<dbReference type="Pfam" id="PF13561">
    <property type="entry name" value="adh_short_C2"/>
    <property type="match status" value="1"/>
</dbReference>
<dbReference type="PROSITE" id="PS00061">
    <property type="entry name" value="ADH_SHORT"/>
    <property type="match status" value="1"/>
</dbReference>
<organism evidence="4 5">
    <name type="scientific">Psilocybe cf. subviscida</name>
    <dbReference type="NCBI Taxonomy" id="2480587"/>
    <lineage>
        <taxon>Eukaryota</taxon>
        <taxon>Fungi</taxon>
        <taxon>Dikarya</taxon>
        <taxon>Basidiomycota</taxon>
        <taxon>Agaricomycotina</taxon>
        <taxon>Agaricomycetes</taxon>
        <taxon>Agaricomycetidae</taxon>
        <taxon>Agaricales</taxon>
        <taxon>Agaricineae</taxon>
        <taxon>Strophariaceae</taxon>
        <taxon>Psilocybe</taxon>
    </lineage>
</organism>
<sequence length="261" mass="26807">MSAPTGTAIITGAAQGIGRAIAIRLAADGYSIIVSDITSQQAKMDDVVSAIQAKGGQAIAVVADVTKEADVDNLVQKAVAEFGGLNVMVANAGMAVICPILETTVEEWERVFNTNVKGTLLCYKAAAKQMISAGSGGSIIGACSIAGKKSAALCSTYGGSKFAVRCLTQSAAAEWGAHGIRVNAYAPGLTNTDMLSKMDQRLADLMGIPAGSYTESMKPQTALGRVGEPEEIASLVSFLASKEASFITGQSICVDGGVWFD</sequence>
<dbReference type="OrthoDB" id="498125at2759"/>
<accession>A0A8H5EW23</accession>
<name>A0A8H5EW23_9AGAR</name>
<dbReference type="PRINTS" id="PR00080">
    <property type="entry name" value="SDRFAMILY"/>
</dbReference>
<dbReference type="Gene3D" id="3.40.50.720">
    <property type="entry name" value="NAD(P)-binding Rossmann-like Domain"/>
    <property type="match status" value="1"/>
</dbReference>
<dbReference type="InterPro" id="IPR020904">
    <property type="entry name" value="Sc_DH/Rdtase_CS"/>
</dbReference>
<evidence type="ECO:0000313" key="5">
    <source>
        <dbReference type="Proteomes" id="UP000567179"/>
    </source>
</evidence>